<organism evidence="1 3">
    <name type="scientific">Didymodactylos carnosus</name>
    <dbReference type="NCBI Taxonomy" id="1234261"/>
    <lineage>
        <taxon>Eukaryota</taxon>
        <taxon>Metazoa</taxon>
        <taxon>Spiralia</taxon>
        <taxon>Gnathifera</taxon>
        <taxon>Rotifera</taxon>
        <taxon>Eurotatoria</taxon>
        <taxon>Bdelloidea</taxon>
        <taxon>Philodinida</taxon>
        <taxon>Philodinidae</taxon>
        <taxon>Didymodactylos</taxon>
    </lineage>
</organism>
<comment type="caution">
    <text evidence="1">The sequence shown here is derived from an EMBL/GenBank/DDBJ whole genome shotgun (WGS) entry which is preliminary data.</text>
</comment>
<dbReference type="EMBL" id="CAJNOK010004412">
    <property type="protein sequence ID" value="CAF0936870.1"/>
    <property type="molecule type" value="Genomic_DNA"/>
</dbReference>
<name>A0A8S2DNQ1_9BILA</name>
<dbReference type="Proteomes" id="UP000682733">
    <property type="component" value="Unassembled WGS sequence"/>
</dbReference>
<evidence type="ECO:0000313" key="1">
    <source>
        <dbReference type="EMBL" id="CAF0936870.1"/>
    </source>
</evidence>
<dbReference type="Proteomes" id="UP000677228">
    <property type="component" value="Unassembled WGS sequence"/>
</dbReference>
<dbReference type="AlphaFoldDB" id="A0A8S2DNQ1"/>
<dbReference type="EMBL" id="CAJOBA010004415">
    <property type="protein sequence ID" value="CAF3712418.1"/>
    <property type="molecule type" value="Genomic_DNA"/>
</dbReference>
<protein>
    <submittedName>
        <fullName evidence="1">Uncharacterized protein</fullName>
    </submittedName>
</protein>
<evidence type="ECO:0000313" key="3">
    <source>
        <dbReference type="Proteomes" id="UP000677228"/>
    </source>
</evidence>
<gene>
    <name evidence="1" type="ORF">OVA965_LOCUS11427</name>
    <name evidence="2" type="ORF">TMI583_LOCUS11428</name>
</gene>
<evidence type="ECO:0000313" key="2">
    <source>
        <dbReference type="EMBL" id="CAF3712418.1"/>
    </source>
</evidence>
<sequence length="152" mass="17138">MRAGGPENVFTTPFEFSEFSKSRFDAEKLLPSSSEYSLTEESFFLNQSISLNVIILGKNLRNVAYFRSSTIVISDDNPKLLIDLDNNLASFITESHLFSTTSDCLLQDLMKNSAFYTKTIRKRLTVPLSDEKSVVVLLDCVISEFQNKTGLM</sequence>
<proteinExistence type="predicted"/>
<accession>A0A8S2DNQ1</accession>
<reference evidence="1" key="1">
    <citation type="submission" date="2021-02" db="EMBL/GenBank/DDBJ databases">
        <authorList>
            <person name="Nowell W R."/>
        </authorList>
    </citation>
    <scope>NUCLEOTIDE SEQUENCE</scope>
</reference>
<feature type="non-terminal residue" evidence="1">
    <location>
        <position position="1"/>
    </location>
</feature>